<name>A0A374MN59_BACUN</name>
<evidence type="ECO:0000313" key="3">
    <source>
        <dbReference type="Proteomes" id="UP000263754"/>
    </source>
</evidence>
<feature type="transmembrane region" description="Helical" evidence="1">
    <location>
        <begin position="48"/>
        <end position="69"/>
    </location>
</feature>
<keyword evidence="1" id="KW-1133">Transmembrane helix</keyword>
<keyword evidence="1" id="KW-0812">Transmembrane</keyword>
<accession>A0A374MN59</accession>
<protein>
    <recommendedName>
        <fullName evidence="4">Transmembrane protein</fullName>
    </recommendedName>
</protein>
<gene>
    <name evidence="2" type="ORF">DXD90_16960</name>
</gene>
<dbReference type="EMBL" id="QSOF01000028">
    <property type="protein sequence ID" value="RGI72899.1"/>
    <property type="molecule type" value="Genomic_DNA"/>
</dbReference>
<evidence type="ECO:0008006" key="4">
    <source>
        <dbReference type="Google" id="ProtNLM"/>
    </source>
</evidence>
<dbReference type="Proteomes" id="UP000263754">
    <property type="component" value="Unassembled WGS sequence"/>
</dbReference>
<reference evidence="2 3" key="1">
    <citation type="submission" date="2018-08" db="EMBL/GenBank/DDBJ databases">
        <title>A genome reference for cultivated species of the human gut microbiota.</title>
        <authorList>
            <person name="Zou Y."/>
            <person name="Xue W."/>
            <person name="Luo G."/>
        </authorList>
    </citation>
    <scope>NUCLEOTIDE SEQUENCE [LARGE SCALE GENOMIC DNA]</scope>
    <source>
        <strain evidence="2 3">TM10-17</strain>
    </source>
</reference>
<keyword evidence="1" id="KW-0472">Membrane</keyword>
<feature type="transmembrane region" description="Helical" evidence="1">
    <location>
        <begin position="129"/>
        <end position="152"/>
    </location>
</feature>
<organism evidence="2 3">
    <name type="scientific">Bacteroides uniformis</name>
    <dbReference type="NCBI Taxonomy" id="820"/>
    <lineage>
        <taxon>Bacteria</taxon>
        <taxon>Pseudomonadati</taxon>
        <taxon>Bacteroidota</taxon>
        <taxon>Bacteroidia</taxon>
        <taxon>Bacteroidales</taxon>
        <taxon>Bacteroidaceae</taxon>
        <taxon>Bacteroides</taxon>
    </lineage>
</organism>
<sequence length="154" mass="18393">MKVTNEPRSRFEQMNSKRSTKKYSYCFFDYLYYRLYVTYKKHNDPPRFSACCVFAATFDVMLLFLSIYVNNVLTDSYFSRKNFTELQGGLMVLCLDTLFCVIPFYLRYTRKRTAAILLKYKGNKWNRIIPIWIIYTFPGWGLLAGIGIYMLIFK</sequence>
<dbReference type="RefSeq" id="WP_117963670.1">
    <property type="nucleotide sequence ID" value="NZ_JAQEAU010000005.1"/>
</dbReference>
<dbReference type="AlphaFoldDB" id="A0A374MN59"/>
<feature type="transmembrane region" description="Helical" evidence="1">
    <location>
        <begin position="89"/>
        <end position="108"/>
    </location>
</feature>
<evidence type="ECO:0000256" key="1">
    <source>
        <dbReference type="SAM" id="Phobius"/>
    </source>
</evidence>
<comment type="caution">
    <text evidence="2">The sequence shown here is derived from an EMBL/GenBank/DDBJ whole genome shotgun (WGS) entry which is preliminary data.</text>
</comment>
<evidence type="ECO:0000313" key="2">
    <source>
        <dbReference type="EMBL" id="RGI72899.1"/>
    </source>
</evidence>
<proteinExistence type="predicted"/>